<dbReference type="SUPFAM" id="SSF52172">
    <property type="entry name" value="CheY-like"/>
    <property type="match status" value="1"/>
</dbReference>
<keyword evidence="3" id="KW-1185">Reference proteome</keyword>
<dbReference type="InterPro" id="IPR005561">
    <property type="entry name" value="ANTAR"/>
</dbReference>
<evidence type="ECO:0000313" key="3">
    <source>
        <dbReference type="Proteomes" id="UP000239434"/>
    </source>
</evidence>
<gene>
    <name evidence="2" type="ORF">C5748_26050</name>
</gene>
<dbReference type="AlphaFoldDB" id="A0A2S9IJ77"/>
<evidence type="ECO:0000259" key="1">
    <source>
        <dbReference type="PROSITE" id="PS50921"/>
    </source>
</evidence>
<protein>
    <submittedName>
        <fullName evidence="2">ANTAR domain-containing protein</fullName>
    </submittedName>
</protein>
<accession>A0A2S9IJ77</accession>
<dbReference type="Proteomes" id="UP000239434">
    <property type="component" value="Unassembled WGS sequence"/>
</dbReference>
<dbReference type="Pfam" id="PF03861">
    <property type="entry name" value="ANTAR"/>
    <property type="match status" value="1"/>
</dbReference>
<dbReference type="PROSITE" id="PS50921">
    <property type="entry name" value="ANTAR"/>
    <property type="match status" value="1"/>
</dbReference>
<comment type="caution">
    <text evidence="2">The sequence shown here is derived from an EMBL/GenBank/DDBJ whole genome shotgun (WGS) entry which is preliminary data.</text>
</comment>
<dbReference type="RefSeq" id="WP_105745806.1">
    <property type="nucleotide sequence ID" value="NZ_PVBR01000038.1"/>
</dbReference>
<dbReference type="Gene3D" id="3.40.50.2300">
    <property type="match status" value="1"/>
</dbReference>
<dbReference type="GO" id="GO:0003723">
    <property type="term" value="F:RNA binding"/>
    <property type="evidence" value="ECO:0007669"/>
    <property type="project" value="InterPro"/>
</dbReference>
<organism evidence="2 3">
    <name type="scientific">Phyllobacterium phragmitis</name>
    <dbReference type="NCBI Taxonomy" id="2670329"/>
    <lineage>
        <taxon>Bacteria</taxon>
        <taxon>Pseudomonadati</taxon>
        <taxon>Pseudomonadota</taxon>
        <taxon>Alphaproteobacteria</taxon>
        <taxon>Hyphomicrobiales</taxon>
        <taxon>Phyllobacteriaceae</taxon>
        <taxon>Phyllobacterium</taxon>
    </lineage>
</organism>
<dbReference type="Gene3D" id="1.10.10.10">
    <property type="entry name" value="Winged helix-like DNA-binding domain superfamily/Winged helix DNA-binding domain"/>
    <property type="match status" value="1"/>
</dbReference>
<evidence type="ECO:0000313" key="2">
    <source>
        <dbReference type="EMBL" id="PRD40593.1"/>
    </source>
</evidence>
<reference evidence="2 3" key="1">
    <citation type="submission" date="2018-02" db="EMBL/GenBank/DDBJ databases">
        <title>The draft genome of Phyllobacterium sp. 1N-3.</title>
        <authorList>
            <person name="Liu L."/>
            <person name="Li L."/>
            <person name="Zhang X."/>
            <person name="Wang T."/>
            <person name="Liang L."/>
        </authorList>
    </citation>
    <scope>NUCLEOTIDE SEQUENCE [LARGE SCALE GENOMIC DNA]</scope>
    <source>
        <strain evidence="2 3">1N-3</strain>
    </source>
</reference>
<sequence length="221" mass="24625">MKTHRLVQNFNGYRALICALTGHSTETLAPTLKKLGLQPETMDVNLADPLIPPLENINPDRDILFIDGDMMLPPDWCSLNGAGSTTLPPAPVVGLVGIEAPSRLKALLLLGATAFLAKPVYGGSVYSALFLAVNEYNRKEVFVDAADMLYAKRRKRAFVVKAVIYLMKIHGISEDTAYESLRKESMCARLCIEDYCMSMLELDREQDKNENKYRERLALKG</sequence>
<proteinExistence type="predicted"/>
<feature type="domain" description="ANTAR" evidence="1">
    <location>
        <begin position="139"/>
        <end position="200"/>
    </location>
</feature>
<dbReference type="EMBL" id="PVBR01000038">
    <property type="protein sequence ID" value="PRD40593.1"/>
    <property type="molecule type" value="Genomic_DNA"/>
</dbReference>
<dbReference type="SMART" id="SM01012">
    <property type="entry name" value="ANTAR"/>
    <property type="match status" value="1"/>
</dbReference>
<name>A0A2S9IJ77_9HYPH</name>
<dbReference type="InterPro" id="IPR011006">
    <property type="entry name" value="CheY-like_superfamily"/>
</dbReference>
<dbReference type="InterPro" id="IPR036388">
    <property type="entry name" value="WH-like_DNA-bd_sf"/>
</dbReference>